<dbReference type="InterPro" id="IPR003594">
    <property type="entry name" value="HATPase_dom"/>
</dbReference>
<feature type="domain" description="HPt" evidence="10">
    <location>
        <begin position="1"/>
        <end position="59"/>
    </location>
</feature>
<feature type="region of interest" description="Disordered" evidence="7">
    <location>
        <begin position="237"/>
        <end position="280"/>
    </location>
</feature>
<dbReference type="SUPFAM" id="SSF47384">
    <property type="entry name" value="Homodimeric domain of signal transducing histidine kinase"/>
    <property type="match status" value="1"/>
</dbReference>
<dbReference type="AlphaFoldDB" id="A0A806K0P0"/>
<keyword evidence="5 11" id="KW-0418">Kinase</keyword>
<protein>
    <recommendedName>
        <fullName evidence="2">histidine kinase</fullName>
        <ecNumber evidence="2">2.7.13.3</ecNumber>
    </recommendedName>
</protein>
<dbReference type="PANTHER" id="PTHR43395">
    <property type="entry name" value="SENSOR HISTIDINE KINASE CHEA"/>
    <property type="match status" value="1"/>
</dbReference>
<proteinExistence type="predicted"/>
<dbReference type="SMART" id="SM00387">
    <property type="entry name" value="HATPase_c"/>
    <property type="match status" value="1"/>
</dbReference>
<evidence type="ECO:0000313" key="11">
    <source>
        <dbReference type="EMBL" id="AGS53262.1"/>
    </source>
</evidence>
<dbReference type="Gene3D" id="1.10.287.560">
    <property type="entry name" value="Histidine kinase CheA-like, homodimeric domain"/>
    <property type="match status" value="1"/>
</dbReference>
<evidence type="ECO:0000256" key="4">
    <source>
        <dbReference type="ARBA" id="ARBA00022679"/>
    </source>
</evidence>
<dbReference type="GO" id="GO:0000155">
    <property type="term" value="F:phosphorelay sensor kinase activity"/>
    <property type="evidence" value="ECO:0007669"/>
    <property type="project" value="InterPro"/>
</dbReference>
<evidence type="ECO:0000256" key="6">
    <source>
        <dbReference type="PROSITE-ProRule" id="PRU00110"/>
    </source>
</evidence>
<dbReference type="InterPro" id="IPR005467">
    <property type="entry name" value="His_kinase_dom"/>
</dbReference>
<dbReference type="Pfam" id="PF01627">
    <property type="entry name" value="Hpt"/>
    <property type="match status" value="1"/>
</dbReference>
<dbReference type="InterPro" id="IPR004358">
    <property type="entry name" value="Sig_transdc_His_kin-like_C"/>
</dbReference>
<dbReference type="FunFam" id="3.30.565.10:FF:000016">
    <property type="entry name" value="Chemotaxis protein CheA, putative"/>
    <property type="match status" value="1"/>
</dbReference>
<dbReference type="InterPro" id="IPR004105">
    <property type="entry name" value="CheA-like_dim"/>
</dbReference>
<keyword evidence="4 11" id="KW-0808">Transferase</keyword>
<dbReference type="Pfam" id="PF02518">
    <property type="entry name" value="HATPase_c"/>
    <property type="match status" value="1"/>
</dbReference>
<name>A0A806K0P0_9BACT</name>
<dbReference type="PANTHER" id="PTHR43395:SF1">
    <property type="entry name" value="CHEMOTAXIS PROTEIN CHEA"/>
    <property type="match status" value="1"/>
</dbReference>
<dbReference type="Pfam" id="PF02895">
    <property type="entry name" value="H-kinase_dim"/>
    <property type="match status" value="1"/>
</dbReference>
<dbReference type="GO" id="GO:0005737">
    <property type="term" value="C:cytoplasm"/>
    <property type="evidence" value="ECO:0007669"/>
    <property type="project" value="InterPro"/>
</dbReference>
<dbReference type="InterPro" id="IPR036061">
    <property type="entry name" value="CheW-like_dom_sf"/>
</dbReference>
<dbReference type="InterPro" id="IPR036890">
    <property type="entry name" value="HATPase_C_sf"/>
</dbReference>
<accession>A0A806K0P0</accession>
<dbReference type="InterPro" id="IPR051315">
    <property type="entry name" value="Bact_Chemotaxis_CheA"/>
</dbReference>
<dbReference type="InterPro" id="IPR036641">
    <property type="entry name" value="HPT_dom_sf"/>
</dbReference>
<dbReference type="PROSITE" id="PS50894">
    <property type="entry name" value="HPT"/>
    <property type="match status" value="1"/>
</dbReference>
<dbReference type="SMART" id="SM00260">
    <property type="entry name" value="CheW"/>
    <property type="match status" value="1"/>
</dbReference>
<sequence>MHTIKGASGFLGLDKLQALAHHGENVLDDLRKGRMNVTPDVMEILFETVDVLKVLVNDVGISLRQQGEQVNPDTTSITKRLEALRSEGPSSAAQESKAAAVASAKVEFPDYLAPISDDAKSKITAAVQGGGHILCLRIKLLPGIAGTPFNPTTLFSMVELVGDPVVSEKLPIPQAELEPWHTDQYNFDLVISFNLHETLGMIQKLFGGVKNATTRYFSFTSDGKAEELFASAAPAPVAAPTPAAPTAPPPPATPTAAPAATAAPTAAKAPPPAADKAASDSTIRVAQSKLDSFMNIVGELIMSKTMVNHVVDLFEASKHNEEISKLIVELRKASVTLDQVSKEIQASVMSIRMVPVKTVFSKFPRMLRDLAKAEGKKIELQMVGEDTEIDKSLIEELSDPLIHLIRNSADHGIETPEVRRNAGKPEGGTVVLRARHEGDSVIVEIEDDGKGMDPVIIKQKAVEKNLITQERAEQLTTDDAINLIFAPGFSTAATVTDISGRGVGMDVVRSNVRRLNGSVQVQSVVGKGSIFTLKLPLTLAIIDSLLMKANGRVFALPGTSVEETLLVTQKELSYLTRRKAINLRGEVLGISLLSELLNLEGVSLAETEAAAFAVDDIYAASVPKQNRSIPVVVVTAGGRRMGLVVDAFLKRQEMVIKPLAPYLASLPGISGASIMGDGDVVLILDPAELISLSVQAQAAS</sequence>
<dbReference type="CDD" id="cd16916">
    <property type="entry name" value="HATPase_CheA-like"/>
    <property type="match status" value="1"/>
</dbReference>
<dbReference type="PROSITE" id="PS50109">
    <property type="entry name" value="HIS_KIN"/>
    <property type="match status" value="1"/>
</dbReference>
<reference evidence="11" key="1">
    <citation type="submission" date="2012-03" db="EMBL/GenBank/DDBJ databases">
        <title>Functional metagenomics reveals considerable lignocellulase gene clusters in the gut microbiome of a wood-feeding higher termite.</title>
        <authorList>
            <person name="Liu N."/>
        </authorList>
    </citation>
    <scope>NUCLEOTIDE SEQUENCE</scope>
</reference>
<dbReference type="Gene3D" id="2.30.30.40">
    <property type="entry name" value="SH3 Domains"/>
    <property type="match status" value="1"/>
</dbReference>
<evidence type="ECO:0000256" key="3">
    <source>
        <dbReference type="ARBA" id="ARBA00022553"/>
    </source>
</evidence>
<dbReference type="SUPFAM" id="SSF47226">
    <property type="entry name" value="Histidine-containing phosphotransfer domain, HPT domain"/>
    <property type="match status" value="1"/>
</dbReference>
<organism evidence="11">
    <name type="scientific">uncultured bacterium contig00001</name>
    <dbReference type="NCBI Taxonomy" id="1181493"/>
    <lineage>
        <taxon>Bacteria</taxon>
        <taxon>environmental samples</taxon>
    </lineage>
</organism>
<dbReference type="InterPro" id="IPR037006">
    <property type="entry name" value="CheA-like_homodim_sf"/>
</dbReference>
<dbReference type="SMART" id="SM01231">
    <property type="entry name" value="H-kinase_dim"/>
    <property type="match status" value="1"/>
</dbReference>
<evidence type="ECO:0000256" key="7">
    <source>
        <dbReference type="SAM" id="MobiDB-lite"/>
    </source>
</evidence>
<evidence type="ECO:0000256" key="2">
    <source>
        <dbReference type="ARBA" id="ARBA00012438"/>
    </source>
</evidence>
<dbReference type="Gene3D" id="1.20.120.160">
    <property type="entry name" value="HPT domain"/>
    <property type="match status" value="1"/>
</dbReference>
<dbReference type="Pfam" id="PF01584">
    <property type="entry name" value="CheW"/>
    <property type="match status" value="1"/>
</dbReference>
<dbReference type="InterPro" id="IPR002545">
    <property type="entry name" value="CheW-lke_dom"/>
</dbReference>
<dbReference type="SUPFAM" id="SSF50341">
    <property type="entry name" value="CheW-like"/>
    <property type="match status" value="1"/>
</dbReference>
<feature type="compositionally biased region" description="Low complexity" evidence="7">
    <location>
        <begin position="254"/>
        <end position="268"/>
    </location>
</feature>
<evidence type="ECO:0000256" key="1">
    <source>
        <dbReference type="ARBA" id="ARBA00000085"/>
    </source>
</evidence>
<comment type="catalytic activity">
    <reaction evidence="1">
        <text>ATP + protein L-histidine = ADP + protein N-phospho-L-histidine.</text>
        <dbReference type="EC" id="2.7.13.3"/>
    </reaction>
</comment>
<dbReference type="SUPFAM" id="SSF55874">
    <property type="entry name" value="ATPase domain of HSP90 chaperone/DNA topoisomerase II/histidine kinase"/>
    <property type="match status" value="1"/>
</dbReference>
<dbReference type="InterPro" id="IPR036097">
    <property type="entry name" value="HisK_dim/P_sf"/>
</dbReference>
<evidence type="ECO:0000256" key="5">
    <source>
        <dbReference type="ARBA" id="ARBA00022777"/>
    </source>
</evidence>
<feature type="domain" description="CheW-like" evidence="9">
    <location>
        <begin position="541"/>
        <end position="695"/>
    </location>
</feature>
<dbReference type="Gene3D" id="3.30.565.10">
    <property type="entry name" value="Histidine kinase-like ATPase, C-terminal domain"/>
    <property type="match status" value="1"/>
</dbReference>
<dbReference type="CDD" id="cd00088">
    <property type="entry name" value="HPT"/>
    <property type="match status" value="1"/>
</dbReference>
<feature type="compositionally biased region" description="Pro residues" evidence="7">
    <location>
        <begin position="237"/>
        <end position="253"/>
    </location>
</feature>
<evidence type="ECO:0000259" key="10">
    <source>
        <dbReference type="PROSITE" id="PS50894"/>
    </source>
</evidence>
<dbReference type="EMBL" id="JQ844228">
    <property type="protein sequence ID" value="AGS53262.1"/>
    <property type="molecule type" value="Genomic_DNA"/>
</dbReference>
<feature type="domain" description="Histidine kinase" evidence="8">
    <location>
        <begin position="321"/>
        <end position="539"/>
    </location>
</feature>
<dbReference type="PROSITE" id="PS50851">
    <property type="entry name" value="CHEW"/>
    <property type="match status" value="1"/>
</dbReference>
<keyword evidence="3 6" id="KW-0597">Phosphoprotein</keyword>
<evidence type="ECO:0000259" key="8">
    <source>
        <dbReference type="PROSITE" id="PS50109"/>
    </source>
</evidence>
<dbReference type="PRINTS" id="PR00344">
    <property type="entry name" value="BCTRLSENSOR"/>
</dbReference>
<feature type="modified residue" description="Phosphohistidine" evidence="6">
    <location>
        <position position="2"/>
    </location>
</feature>
<dbReference type="GO" id="GO:0006935">
    <property type="term" value="P:chemotaxis"/>
    <property type="evidence" value="ECO:0007669"/>
    <property type="project" value="InterPro"/>
</dbReference>
<dbReference type="EC" id="2.7.13.3" evidence="2"/>
<evidence type="ECO:0000259" key="9">
    <source>
        <dbReference type="PROSITE" id="PS50851"/>
    </source>
</evidence>
<dbReference type="InterPro" id="IPR008207">
    <property type="entry name" value="Sig_transdc_His_kin_Hpt_dom"/>
</dbReference>